<dbReference type="GeneID" id="6189884"/>
<gene>
    <name evidence="1" type="ORF">PODANS_5_11362</name>
</gene>
<organism evidence="1">
    <name type="scientific">Podospora anserina (strain S / ATCC MYA-4624 / DSM 980 / FGSC 10383)</name>
    <name type="common">Pleurage anserina</name>
    <dbReference type="NCBI Taxonomy" id="515849"/>
    <lineage>
        <taxon>Eukaryota</taxon>
        <taxon>Fungi</taxon>
        <taxon>Dikarya</taxon>
        <taxon>Ascomycota</taxon>
        <taxon>Pezizomycotina</taxon>
        <taxon>Sordariomycetes</taxon>
        <taxon>Sordariomycetidae</taxon>
        <taxon>Sordariales</taxon>
        <taxon>Podosporaceae</taxon>
        <taxon>Podospora</taxon>
        <taxon>Podospora anserina</taxon>
    </lineage>
</organism>
<dbReference type="KEGG" id="pan:PODANSg2725"/>
<evidence type="ECO:0000313" key="1">
    <source>
        <dbReference type="EMBL" id="CAP65941.1"/>
    </source>
</evidence>
<reference evidence="1" key="2">
    <citation type="submission" date="2008-07" db="EMBL/GenBank/DDBJ databases">
        <authorList>
            <person name="Genoscope - CEA"/>
        </authorList>
    </citation>
    <scope>NUCLEOTIDE SEQUENCE</scope>
    <source>
        <strain evidence="1">S mat+</strain>
    </source>
</reference>
<dbReference type="HOGENOM" id="CLU_1262003_0_0_1"/>
<dbReference type="OrthoDB" id="10573440at2759"/>
<dbReference type="RefSeq" id="XP_001905698.1">
    <property type="nucleotide sequence ID" value="XM_001905663.1"/>
</dbReference>
<proteinExistence type="predicted"/>
<protein>
    <submittedName>
        <fullName evidence="1">Podospora anserina S mat+ genomic DNA chromosome 5, supercontig 10</fullName>
    </submittedName>
</protein>
<reference evidence="1" key="1">
    <citation type="journal article" date="2008" name="Genome Biol.">
        <title>The genome sequence of the model ascomycete fungus Podospora anserina.</title>
        <authorList>
            <person name="Espagne E."/>
            <person name="Lespinet O."/>
            <person name="Malagnac F."/>
            <person name="Da Silva C."/>
            <person name="Jaillon O."/>
            <person name="Porcel B.M."/>
            <person name="Couloux A."/>
            <person name="Aury J.-M."/>
            <person name="Segurens B."/>
            <person name="Poulain J."/>
            <person name="Anthouard V."/>
            <person name="Grossetete S."/>
            <person name="Khalili H."/>
            <person name="Coppin E."/>
            <person name="Dequard-Chablat M."/>
            <person name="Picard M."/>
            <person name="Contamine V."/>
            <person name="Arnaise S."/>
            <person name="Bourdais A."/>
            <person name="Berteaux-Lecellier V."/>
            <person name="Gautheret D."/>
            <person name="de Vries R.P."/>
            <person name="Battaglia E."/>
            <person name="Coutinho P.M."/>
            <person name="Danchin E.G.J."/>
            <person name="Henrissat B."/>
            <person name="El Khoury R."/>
            <person name="Sainsard-Chanet A."/>
            <person name="Boivin A."/>
            <person name="Pinan-Lucarre B."/>
            <person name="Sellem C.H."/>
            <person name="Debuchy R."/>
            <person name="Wincker P."/>
            <person name="Weissenbach J."/>
            <person name="Silar P."/>
        </authorList>
    </citation>
    <scope>NUCLEOTIDE SEQUENCE [LARGE SCALE GENOMIC DNA]</scope>
    <source>
        <strain evidence="1">S mat+</strain>
    </source>
</reference>
<dbReference type="AlphaFoldDB" id="B2APL0"/>
<dbReference type="EMBL" id="CU633876">
    <property type="protein sequence ID" value="CAP65941.1"/>
    <property type="molecule type" value="Genomic_DNA"/>
</dbReference>
<name>B2APL0_PODAN</name>
<accession>B2APL0</accession>
<dbReference type="VEuPathDB" id="FungiDB:PODANS_5_11362"/>
<sequence length="219" mass="25040">MDLRPVIYTTAQHLLAIRETINTSLARMEGGAPDICLNGMRNINHFCVFGISSCDRLLRAIARRLMPDKHLWRSGGQSRGLRRSMSEKEAVEFSQYYAGLDVTKLAHFRTDIRLLETKLDRSTRYTAAGAEWRDVVVCNDQVGEDNWARPASLWLALFQENTWARQASPWLALSQEREKKAWRSFYLNLAATVNLGELSRAFSAIPRLTSCLEAYRRSV</sequence>